<gene>
    <name evidence="1" type="ORF">Sjap_008246</name>
</gene>
<keyword evidence="2" id="KW-1185">Reference proteome</keyword>
<dbReference type="Proteomes" id="UP001417504">
    <property type="component" value="Unassembled WGS sequence"/>
</dbReference>
<evidence type="ECO:0000313" key="1">
    <source>
        <dbReference type="EMBL" id="KAK9137652.1"/>
    </source>
</evidence>
<organism evidence="1 2">
    <name type="scientific">Stephania japonica</name>
    <dbReference type="NCBI Taxonomy" id="461633"/>
    <lineage>
        <taxon>Eukaryota</taxon>
        <taxon>Viridiplantae</taxon>
        <taxon>Streptophyta</taxon>
        <taxon>Embryophyta</taxon>
        <taxon>Tracheophyta</taxon>
        <taxon>Spermatophyta</taxon>
        <taxon>Magnoliopsida</taxon>
        <taxon>Ranunculales</taxon>
        <taxon>Menispermaceae</taxon>
        <taxon>Menispermoideae</taxon>
        <taxon>Cissampelideae</taxon>
        <taxon>Stephania</taxon>
    </lineage>
</organism>
<proteinExistence type="predicted"/>
<dbReference type="AlphaFoldDB" id="A0AAP0JP91"/>
<name>A0AAP0JP91_9MAGN</name>
<sequence>MNVIRIYIIQVTKKNRAPLTPFSLLSLKNANIHPPQVLPPRPHQSLNLNLTIFNPLNSPIHHSLFLHRQKQ</sequence>
<dbReference type="EMBL" id="JBBNAE010000003">
    <property type="protein sequence ID" value="KAK9137652.1"/>
    <property type="molecule type" value="Genomic_DNA"/>
</dbReference>
<accession>A0AAP0JP91</accession>
<reference evidence="1 2" key="1">
    <citation type="submission" date="2024-01" db="EMBL/GenBank/DDBJ databases">
        <title>Genome assemblies of Stephania.</title>
        <authorList>
            <person name="Yang L."/>
        </authorList>
    </citation>
    <scope>NUCLEOTIDE SEQUENCE [LARGE SCALE GENOMIC DNA]</scope>
    <source>
        <strain evidence="1">QJT</strain>
        <tissue evidence="1">Leaf</tissue>
    </source>
</reference>
<comment type="caution">
    <text evidence="1">The sequence shown here is derived from an EMBL/GenBank/DDBJ whole genome shotgun (WGS) entry which is preliminary data.</text>
</comment>
<evidence type="ECO:0000313" key="2">
    <source>
        <dbReference type="Proteomes" id="UP001417504"/>
    </source>
</evidence>
<protein>
    <submittedName>
        <fullName evidence="1">Uncharacterized protein</fullName>
    </submittedName>
</protein>